<evidence type="ECO:0000256" key="1">
    <source>
        <dbReference type="PROSITE-ProRule" id="PRU00042"/>
    </source>
</evidence>
<dbReference type="PROSITE" id="PS50157">
    <property type="entry name" value="ZINC_FINGER_C2H2_2"/>
    <property type="match status" value="1"/>
</dbReference>
<gene>
    <name evidence="4" type="ORF">PGTUg99_035896</name>
</gene>
<dbReference type="GO" id="GO:0008270">
    <property type="term" value="F:zinc ion binding"/>
    <property type="evidence" value="ECO:0007669"/>
    <property type="project" value="UniProtKB-KW"/>
</dbReference>
<protein>
    <recommendedName>
        <fullName evidence="3">C2H2-type domain-containing protein</fullName>
    </recommendedName>
</protein>
<dbReference type="InterPro" id="IPR013087">
    <property type="entry name" value="Znf_C2H2_type"/>
</dbReference>
<feature type="chain" id="PRO_5022931892" description="C2H2-type domain-containing protein" evidence="2">
    <location>
        <begin position="18"/>
        <end position="132"/>
    </location>
</feature>
<name>A0A5B0P315_PUCGR</name>
<dbReference type="AlphaFoldDB" id="A0A5B0P315"/>
<keyword evidence="1" id="KW-0479">Metal-binding</keyword>
<evidence type="ECO:0000256" key="2">
    <source>
        <dbReference type="SAM" id="SignalP"/>
    </source>
</evidence>
<reference evidence="4 5" key="1">
    <citation type="submission" date="2019-05" db="EMBL/GenBank/DDBJ databases">
        <title>Emergence of the Ug99 lineage of the wheat stem rust pathogen through somatic hybridization.</title>
        <authorList>
            <person name="Li F."/>
            <person name="Upadhyaya N.M."/>
            <person name="Sperschneider J."/>
            <person name="Matny O."/>
            <person name="Nguyen-Phuc H."/>
            <person name="Mago R."/>
            <person name="Raley C."/>
            <person name="Miller M.E."/>
            <person name="Silverstein K.A.T."/>
            <person name="Henningsen E."/>
            <person name="Hirsch C.D."/>
            <person name="Visser B."/>
            <person name="Pretorius Z.A."/>
            <person name="Steffenson B.J."/>
            <person name="Schwessinger B."/>
            <person name="Dodds P.N."/>
            <person name="Figueroa M."/>
        </authorList>
    </citation>
    <scope>NUCLEOTIDE SEQUENCE [LARGE SCALE GENOMIC DNA]</scope>
    <source>
        <strain evidence="4 5">Ug99</strain>
    </source>
</reference>
<evidence type="ECO:0000259" key="3">
    <source>
        <dbReference type="PROSITE" id="PS50157"/>
    </source>
</evidence>
<keyword evidence="1" id="KW-0863">Zinc-finger</keyword>
<keyword evidence="2" id="KW-0732">Signal</keyword>
<feature type="domain" description="C2H2-type" evidence="3">
    <location>
        <begin position="78"/>
        <end position="109"/>
    </location>
</feature>
<evidence type="ECO:0000313" key="4">
    <source>
        <dbReference type="EMBL" id="KAA1095947.1"/>
    </source>
</evidence>
<dbReference type="Proteomes" id="UP000325313">
    <property type="component" value="Unassembled WGS sequence"/>
</dbReference>
<feature type="signal peptide" evidence="2">
    <location>
        <begin position="1"/>
        <end position="17"/>
    </location>
</feature>
<accession>A0A5B0P315</accession>
<dbReference type="EMBL" id="VDEP01000371">
    <property type="protein sequence ID" value="KAA1095947.1"/>
    <property type="molecule type" value="Genomic_DNA"/>
</dbReference>
<proteinExistence type="predicted"/>
<evidence type="ECO:0000313" key="5">
    <source>
        <dbReference type="Proteomes" id="UP000325313"/>
    </source>
</evidence>
<comment type="caution">
    <text evidence="4">The sequence shown here is derived from an EMBL/GenBank/DDBJ whole genome shotgun (WGS) entry which is preliminary data.</text>
</comment>
<sequence length="132" mass="14768">MNLVALACISNIQLVLSSFTIRNGAIPNCYLRPQGCQGIGRLLSEAQVAVYNFPTSDFCGEKYLKRPSCDNWREKLYYECDACSRLFRQNKGPSMDQRASTCRHYNKEPVERPTLPLLDQSSLATGPSIAAD</sequence>
<keyword evidence="1" id="KW-0862">Zinc</keyword>
<organism evidence="4 5">
    <name type="scientific">Puccinia graminis f. sp. tritici</name>
    <dbReference type="NCBI Taxonomy" id="56615"/>
    <lineage>
        <taxon>Eukaryota</taxon>
        <taxon>Fungi</taxon>
        <taxon>Dikarya</taxon>
        <taxon>Basidiomycota</taxon>
        <taxon>Pucciniomycotina</taxon>
        <taxon>Pucciniomycetes</taxon>
        <taxon>Pucciniales</taxon>
        <taxon>Pucciniaceae</taxon>
        <taxon>Puccinia</taxon>
    </lineage>
</organism>